<dbReference type="GO" id="GO:0016747">
    <property type="term" value="F:acyltransferase activity, transferring groups other than amino-acyl groups"/>
    <property type="evidence" value="ECO:0007669"/>
    <property type="project" value="UniProtKB-ARBA"/>
</dbReference>
<dbReference type="InterPro" id="IPR013968">
    <property type="entry name" value="PKS_KR"/>
</dbReference>
<keyword evidence="3" id="KW-0597">Phosphoprotein</keyword>
<dbReference type="InterPro" id="IPR020807">
    <property type="entry name" value="PKS_DH"/>
</dbReference>
<evidence type="ECO:0000313" key="14">
    <source>
        <dbReference type="EMBL" id="MDT0439521.1"/>
    </source>
</evidence>
<dbReference type="Gene3D" id="3.30.70.3290">
    <property type="match status" value="4"/>
</dbReference>
<dbReference type="SUPFAM" id="SSF50129">
    <property type="entry name" value="GroES-like"/>
    <property type="match status" value="1"/>
</dbReference>
<dbReference type="Pfam" id="PF16197">
    <property type="entry name" value="KAsynt_C_assoc"/>
    <property type="match status" value="4"/>
</dbReference>
<dbReference type="Pfam" id="PF02801">
    <property type="entry name" value="Ketoacyl-synt_C"/>
    <property type="match status" value="4"/>
</dbReference>
<dbReference type="Gene3D" id="3.40.366.10">
    <property type="entry name" value="Malonyl-Coenzyme A Acyl Carrier Protein, domain 2"/>
    <property type="match status" value="4"/>
</dbReference>
<dbReference type="PROSITE" id="PS50075">
    <property type="entry name" value="CARRIER"/>
    <property type="match status" value="3"/>
</dbReference>
<feature type="region of interest" description="Disordered" evidence="10">
    <location>
        <begin position="1057"/>
        <end position="1114"/>
    </location>
</feature>
<dbReference type="PROSITE" id="PS52019">
    <property type="entry name" value="PKS_MFAS_DH"/>
    <property type="match status" value="2"/>
</dbReference>
<dbReference type="PANTHER" id="PTHR43775:SF51">
    <property type="entry name" value="INACTIVE PHENOLPHTHIOCEROL SYNTHESIS POLYKETIDE SYNTHASE TYPE I PKS1-RELATED"/>
    <property type="match status" value="1"/>
</dbReference>
<feature type="active site" description="Proton donor; for dehydratase activity" evidence="9">
    <location>
        <position position="5524"/>
    </location>
</feature>
<dbReference type="InterPro" id="IPR014031">
    <property type="entry name" value="Ketoacyl_synth_C"/>
</dbReference>
<proteinExistence type="predicted"/>
<evidence type="ECO:0000256" key="4">
    <source>
        <dbReference type="ARBA" id="ARBA00022679"/>
    </source>
</evidence>
<dbReference type="SUPFAM" id="SSF51735">
    <property type="entry name" value="NAD(P)-binding Rossmann-fold domains"/>
    <property type="match status" value="6"/>
</dbReference>
<keyword evidence="6" id="KW-0045">Antibiotic biosynthesis</keyword>
<feature type="region of interest" description="Disordered" evidence="10">
    <location>
        <begin position="923"/>
        <end position="959"/>
    </location>
</feature>
<dbReference type="InterPro" id="IPR016039">
    <property type="entry name" value="Thiolase-like"/>
</dbReference>
<evidence type="ECO:0000313" key="15">
    <source>
        <dbReference type="Proteomes" id="UP001183535"/>
    </source>
</evidence>
<comment type="caution">
    <text evidence="14">The sequence shown here is derived from an EMBL/GenBank/DDBJ whole genome shotgun (WGS) entry which is preliminary data.</text>
</comment>
<dbReference type="Pfam" id="PF00109">
    <property type="entry name" value="ketoacyl-synt"/>
    <property type="match status" value="4"/>
</dbReference>
<feature type="non-terminal residue" evidence="14">
    <location>
        <position position="6110"/>
    </location>
</feature>
<feature type="compositionally biased region" description="Basic and acidic residues" evidence="10">
    <location>
        <begin position="1103"/>
        <end position="1114"/>
    </location>
</feature>
<dbReference type="Gene3D" id="3.10.129.110">
    <property type="entry name" value="Polyketide synthase dehydratase"/>
    <property type="match status" value="2"/>
</dbReference>
<evidence type="ECO:0000259" key="11">
    <source>
        <dbReference type="PROSITE" id="PS50075"/>
    </source>
</evidence>
<dbReference type="Pfam" id="PF08659">
    <property type="entry name" value="KR"/>
    <property type="match status" value="2"/>
</dbReference>
<feature type="domain" description="PKS/mFAS DH" evidence="13">
    <location>
        <begin position="2006"/>
        <end position="2294"/>
    </location>
</feature>
<dbReference type="Gene3D" id="6.10.140.1830">
    <property type="match status" value="1"/>
</dbReference>
<dbReference type="InterPro" id="IPR002364">
    <property type="entry name" value="Quin_OxRdtase/zeta-crystal_CS"/>
</dbReference>
<feature type="active site" description="Proton acceptor; for dehydratase activity" evidence="9">
    <location>
        <position position="5360"/>
    </location>
</feature>
<dbReference type="Gene3D" id="3.40.47.10">
    <property type="match status" value="4"/>
</dbReference>
<feature type="active site" description="Proton donor; for dehydratase activity" evidence="9">
    <location>
        <position position="2219"/>
    </location>
</feature>
<dbReference type="InterPro" id="IPR018201">
    <property type="entry name" value="Ketoacyl_synth_AS"/>
</dbReference>
<dbReference type="EMBL" id="JAVRES010000027">
    <property type="protein sequence ID" value="MDT0439521.1"/>
    <property type="molecule type" value="Genomic_DNA"/>
</dbReference>
<evidence type="ECO:0000259" key="13">
    <source>
        <dbReference type="PROSITE" id="PS52019"/>
    </source>
</evidence>
<dbReference type="PROSITE" id="PS52004">
    <property type="entry name" value="KS3_2"/>
    <property type="match status" value="4"/>
</dbReference>
<name>A0ABD5EY23_9ACTN</name>
<organism evidence="14 15">
    <name type="scientific">Streptomyces doudnae</name>
    <dbReference type="NCBI Taxonomy" id="3075536"/>
    <lineage>
        <taxon>Bacteria</taxon>
        <taxon>Bacillati</taxon>
        <taxon>Actinomycetota</taxon>
        <taxon>Actinomycetes</taxon>
        <taxon>Kitasatosporales</taxon>
        <taxon>Streptomycetaceae</taxon>
        <taxon>Streptomyces</taxon>
    </lineage>
</organism>
<dbReference type="Gene3D" id="3.40.50.720">
    <property type="entry name" value="NAD(P)-binding Rossmann-like Domain"/>
    <property type="match status" value="2"/>
</dbReference>
<feature type="compositionally biased region" description="Acidic residues" evidence="10">
    <location>
        <begin position="3907"/>
        <end position="3923"/>
    </location>
</feature>
<gene>
    <name evidence="14" type="ORF">RM877_33170</name>
</gene>
<dbReference type="Pfam" id="PF21089">
    <property type="entry name" value="PKS_DH_N"/>
    <property type="match status" value="2"/>
</dbReference>
<dbReference type="NCBIfam" id="NF045894">
    <property type="entry name" value="PKS_plus_SDR"/>
    <property type="match status" value="1"/>
</dbReference>
<feature type="domain" description="Ketosynthase family 3 (KS3)" evidence="12">
    <location>
        <begin position="1115"/>
        <end position="1537"/>
    </location>
</feature>
<keyword evidence="5" id="KW-0521">NADP</keyword>
<dbReference type="InterPro" id="IPR050091">
    <property type="entry name" value="PKS_NRPS_Biosynth_Enz"/>
</dbReference>
<dbReference type="InterPro" id="IPR032821">
    <property type="entry name" value="PKS_assoc"/>
</dbReference>
<dbReference type="Pfam" id="PF08240">
    <property type="entry name" value="ADH_N"/>
    <property type="match status" value="1"/>
</dbReference>
<dbReference type="Pfam" id="PF00550">
    <property type="entry name" value="PP-binding"/>
    <property type="match status" value="3"/>
</dbReference>
<feature type="region of interest" description="Disordered" evidence="10">
    <location>
        <begin position="4412"/>
        <end position="4432"/>
    </location>
</feature>
<feature type="compositionally biased region" description="Pro residues" evidence="10">
    <location>
        <begin position="5809"/>
        <end position="5824"/>
    </location>
</feature>
<dbReference type="InterPro" id="IPR036291">
    <property type="entry name" value="NAD(P)-bd_dom_sf"/>
</dbReference>
<dbReference type="RefSeq" id="WP_311638823.1">
    <property type="nucleotide sequence ID" value="NZ_JAVRES010000027.1"/>
</dbReference>
<feature type="region of interest" description="Disordered" evidence="10">
    <location>
        <begin position="5806"/>
        <end position="5834"/>
    </location>
</feature>
<dbReference type="CDD" id="cd05195">
    <property type="entry name" value="enoyl_red"/>
    <property type="match status" value="1"/>
</dbReference>
<dbReference type="SMART" id="SM01294">
    <property type="entry name" value="PKS_PP_betabranch"/>
    <property type="match status" value="3"/>
</dbReference>
<dbReference type="PROSITE" id="PS01162">
    <property type="entry name" value="QOR_ZETA_CRYSTAL"/>
    <property type="match status" value="1"/>
</dbReference>
<dbReference type="FunFam" id="3.40.366.10:FF:000002">
    <property type="entry name" value="Probable polyketide synthase 2"/>
    <property type="match status" value="3"/>
</dbReference>
<dbReference type="InterPro" id="IPR049552">
    <property type="entry name" value="PKS_DH_N"/>
</dbReference>
<dbReference type="Proteomes" id="UP001183535">
    <property type="component" value="Unassembled WGS sequence"/>
</dbReference>
<dbReference type="InterPro" id="IPR006162">
    <property type="entry name" value="Ppantetheine_attach_site"/>
</dbReference>
<feature type="domain" description="Ketosynthase family 3 (KS3)" evidence="12">
    <location>
        <begin position="4432"/>
        <end position="4858"/>
    </location>
</feature>
<feature type="domain" description="Ketosynthase family 3 (KS3)" evidence="12">
    <location>
        <begin position="8"/>
        <end position="431"/>
    </location>
</feature>
<dbReference type="InterPro" id="IPR014043">
    <property type="entry name" value="Acyl_transferase_dom"/>
</dbReference>
<dbReference type="PANTHER" id="PTHR43775">
    <property type="entry name" value="FATTY ACID SYNTHASE"/>
    <property type="match status" value="1"/>
</dbReference>
<dbReference type="SMART" id="SM00822">
    <property type="entry name" value="PKS_KR"/>
    <property type="match status" value="2"/>
</dbReference>
<dbReference type="Pfam" id="PF14765">
    <property type="entry name" value="PS-DH"/>
    <property type="match status" value="2"/>
</dbReference>
<dbReference type="InterPro" id="IPR009081">
    <property type="entry name" value="PP-bd_ACP"/>
</dbReference>
<dbReference type="Gene3D" id="3.90.180.10">
    <property type="entry name" value="Medium-chain alcohol dehydrogenases, catalytic domain"/>
    <property type="match status" value="1"/>
</dbReference>
<evidence type="ECO:0000256" key="7">
    <source>
        <dbReference type="ARBA" id="ARBA00023268"/>
    </source>
</evidence>
<dbReference type="InterPro" id="IPR049551">
    <property type="entry name" value="PKS_DH_C"/>
</dbReference>
<dbReference type="PROSITE" id="PS00606">
    <property type="entry name" value="KS3_1"/>
    <property type="match status" value="3"/>
</dbReference>
<evidence type="ECO:0000256" key="3">
    <source>
        <dbReference type="ARBA" id="ARBA00022553"/>
    </source>
</evidence>
<dbReference type="InterPro" id="IPR042104">
    <property type="entry name" value="PKS_dehydratase_sf"/>
</dbReference>
<dbReference type="InterPro" id="IPR049900">
    <property type="entry name" value="PKS_mFAS_DH"/>
</dbReference>
<dbReference type="SUPFAM" id="SSF53901">
    <property type="entry name" value="Thiolase-like"/>
    <property type="match status" value="4"/>
</dbReference>
<feature type="compositionally biased region" description="Low complexity" evidence="10">
    <location>
        <begin position="1057"/>
        <end position="1067"/>
    </location>
</feature>
<comment type="pathway">
    <text evidence="1">Antibiotic biosynthesis.</text>
</comment>
<dbReference type="SUPFAM" id="SSF47336">
    <property type="entry name" value="ACP-like"/>
    <property type="match status" value="3"/>
</dbReference>
<feature type="region of interest" description="Disordered" evidence="10">
    <location>
        <begin position="3907"/>
        <end position="3928"/>
    </location>
</feature>
<dbReference type="Pfam" id="PF00107">
    <property type="entry name" value="ADH_zinc_N"/>
    <property type="match status" value="1"/>
</dbReference>
<dbReference type="CDD" id="cd08952">
    <property type="entry name" value="KR_1_SDR_x"/>
    <property type="match status" value="1"/>
</dbReference>
<feature type="domain" description="Carrier" evidence="11">
    <location>
        <begin position="973"/>
        <end position="1050"/>
    </location>
</feature>
<dbReference type="InterPro" id="IPR011032">
    <property type="entry name" value="GroES-like_sf"/>
</dbReference>
<dbReference type="InterPro" id="IPR020841">
    <property type="entry name" value="PKS_Beta-ketoAc_synthase_dom"/>
</dbReference>
<dbReference type="SMART" id="SM00823">
    <property type="entry name" value="PKS_PP"/>
    <property type="match status" value="3"/>
</dbReference>
<dbReference type="InterPro" id="IPR016036">
    <property type="entry name" value="Malonyl_transacylase_ACP-bd"/>
</dbReference>
<dbReference type="GO" id="GO:0033068">
    <property type="term" value="P:macrolide biosynthetic process"/>
    <property type="evidence" value="ECO:0007669"/>
    <property type="project" value="UniProtKB-ARBA"/>
</dbReference>
<keyword evidence="8" id="KW-0012">Acyltransferase</keyword>
<dbReference type="SUPFAM" id="SSF52151">
    <property type="entry name" value="FabD/lysophospholipase-like"/>
    <property type="match status" value="4"/>
</dbReference>
<feature type="compositionally biased region" description="Low complexity" evidence="10">
    <location>
        <begin position="923"/>
        <end position="947"/>
    </location>
</feature>
<dbReference type="Pfam" id="PF18369">
    <property type="entry name" value="PKS_DE"/>
    <property type="match status" value="1"/>
</dbReference>
<keyword evidence="2" id="KW-0596">Phosphopantetheine</keyword>
<feature type="domain" description="Carrier" evidence="11">
    <location>
        <begin position="2783"/>
        <end position="2858"/>
    </location>
</feature>
<dbReference type="SMART" id="SM00829">
    <property type="entry name" value="PKS_ER"/>
    <property type="match status" value="1"/>
</dbReference>
<evidence type="ECO:0000256" key="8">
    <source>
        <dbReference type="ARBA" id="ARBA00023315"/>
    </source>
</evidence>
<dbReference type="Pfam" id="PF00698">
    <property type="entry name" value="Acyl_transf_1"/>
    <property type="match status" value="4"/>
</dbReference>
<dbReference type="SMART" id="SM00827">
    <property type="entry name" value="PKS_AT"/>
    <property type="match status" value="4"/>
</dbReference>
<evidence type="ECO:0000256" key="6">
    <source>
        <dbReference type="ARBA" id="ARBA00023194"/>
    </source>
</evidence>
<dbReference type="InterPro" id="IPR036736">
    <property type="entry name" value="ACP-like_sf"/>
</dbReference>
<dbReference type="InterPro" id="IPR020806">
    <property type="entry name" value="PKS_PP-bd"/>
</dbReference>
<keyword evidence="15" id="KW-1185">Reference proteome</keyword>
<feature type="region of interest" description="N-terminal hotdog fold" evidence="9">
    <location>
        <begin position="5328"/>
        <end position="5452"/>
    </location>
</feature>
<dbReference type="FunFam" id="3.40.47.10:FF:000019">
    <property type="entry name" value="Polyketide synthase type I"/>
    <property type="match status" value="3"/>
</dbReference>
<dbReference type="SMART" id="SM00825">
    <property type="entry name" value="PKS_KS"/>
    <property type="match status" value="4"/>
</dbReference>
<feature type="region of interest" description="C-terminal hotdog fold" evidence="9">
    <location>
        <begin position="5465"/>
        <end position="5600"/>
    </location>
</feature>
<reference evidence="15" key="1">
    <citation type="submission" date="2023-07" db="EMBL/GenBank/DDBJ databases">
        <title>30 novel species of actinomycetes from the DSMZ collection.</title>
        <authorList>
            <person name="Nouioui I."/>
        </authorList>
    </citation>
    <scope>NUCLEOTIDE SEQUENCE [LARGE SCALE GENOMIC DNA]</scope>
    <source>
        <strain evidence="15">DSM 41981</strain>
    </source>
</reference>
<keyword evidence="7" id="KW-0511">Multifunctional enzyme</keyword>
<feature type="region of interest" description="C-terminal hotdog fold" evidence="9">
    <location>
        <begin position="2154"/>
        <end position="2294"/>
    </location>
</feature>
<evidence type="ECO:0000256" key="5">
    <source>
        <dbReference type="ARBA" id="ARBA00022857"/>
    </source>
</evidence>
<evidence type="ECO:0000256" key="2">
    <source>
        <dbReference type="ARBA" id="ARBA00022450"/>
    </source>
</evidence>
<accession>A0ABD5EY23</accession>
<evidence type="ECO:0000256" key="10">
    <source>
        <dbReference type="SAM" id="MobiDB-lite"/>
    </source>
</evidence>
<protein>
    <submittedName>
        <fullName evidence="14">SDR family NAD(P)-dependent oxidoreductase</fullName>
    </submittedName>
</protein>
<keyword evidence="4" id="KW-0808">Transferase</keyword>
<dbReference type="InterPro" id="IPR013154">
    <property type="entry name" value="ADH-like_N"/>
</dbReference>
<dbReference type="GO" id="GO:0031177">
    <property type="term" value="F:phosphopantetheine binding"/>
    <property type="evidence" value="ECO:0007669"/>
    <property type="project" value="UniProtKB-ARBA"/>
</dbReference>
<dbReference type="InterPro" id="IPR041618">
    <property type="entry name" value="PKS_DE"/>
</dbReference>
<feature type="domain" description="Ketosynthase family 3 (KS3)" evidence="12">
    <location>
        <begin position="2877"/>
        <end position="3303"/>
    </location>
</feature>
<dbReference type="SMART" id="SM00826">
    <property type="entry name" value="PKS_DH"/>
    <property type="match status" value="2"/>
</dbReference>
<dbReference type="InterPro" id="IPR016035">
    <property type="entry name" value="Acyl_Trfase/lysoPLipase"/>
</dbReference>
<evidence type="ECO:0000256" key="1">
    <source>
        <dbReference type="ARBA" id="ARBA00004792"/>
    </source>
</evidence>
<dbReference type="Gene3D" id="1.10.1200.10">
    <property type="entry name" value="ACP-like"/>
    <property type="match status" value="3"/>
</dbReference>
<dbReference type="Gene3D" id="3.40.50.11460">
    <property type="match status" value="1"/>
</dbReference>
<dbReference type="SUPFAM" id="SSF55048">
    <property type="entry name" value="Probable ACP-binding domain of malonyl-CoA ACP transacylase"/>
    <property type="match status" value="3"/>
</dbReference>
<dbReference type="PROSITE" id="PS00012">
    <property type="entry name" value="PHOSPHOPANTETHEINE"/>
    <property type="match status" value="2"/>
</dbReference>
<feature type="active site" description="Proton acceptor; for dehydratase activity" evidence="9">
    <location>
        <position position="2038"/>
    </location>
</feature>
<dbReference type="InterPro" id="IPR001227">
    <property type="entry name" value="Ac_transferase_dom_sf"/>
</dbReference>
<dbReference type="InterPro" id="IPR057326">
    <property type="entry name" value="KR_dom"/>
</dbReference>
<feature type="domain" description="PKS/mFAS DH" evidence="13">
    <location>
        <begin position="5328"/>
        <end position="5600"/>
    </location>
</feature>
<sequence>MTASDGQGPALAIVGVSCRFPGAANPDALWRLLAAGGSSVGEVPADRWTGPAARQTPRRGAFLEDVAGFDAAFFGISPREAPFVDPQQRLALELGWEALENARIVPERVRGSRMGTFVGVTGDDYAHLLSPHVHALATQHAMLGVQRGVLANRLAAFLGTRGPSVTVDSSQSSSLVALHLAGESLRTGESDAALVCGVNLHLLPQSVLLAHRLGALSPQGRCFTFDERADGYVPGEGGGAVVLKRLETALADGDEILCLVRGSATNNDAAGATLTTPTADSQADVLTRACDAAGIAPEAVGYVELHGTGTPTGDPVEAAALGRAIGRHRPADRPLAVGSVKTNIGHLAGAAGIAGLIKVVLALKNRQLPASLNFEKPSPRIPLDELNLRVQRELGPWPDGPAPSGSAHRELVAGVSSFGMGGTNCHVLLSDWAPRQTEPGPRPPAPPVLPWLLSGRDEAALRDAASGLAASDTASRTADPADTAWSLASSRKAFARRAAVLATSREDLLTGVRALADGSPPPGVLLSGPATTGQVGVVFSGHGPRRTGTGQGLAVFPVFAEALAEVYDTFDAVAAEVADAVDLPTGIRHRLGVDRGEFGAHLRRAAAARADNTEGTDGAETGVGAAGAVGTGCAQAGVFAFGVAAWRLMTSWGVTPSVVAGHSVGEASAAHAAGLWSLRDAARVVLARGWLMETSDADGATVAVDAAADAVRTDDGVVVAALDAPGSVLITGPRDAVAAEAGRLARAGVRTRPLEHAHGAHLPLTGSGAAAYRAVLSSVEFGVPRLTLASAVTGEAAAPELLRDPAYWERQARESVRFSDAVGAMRDHGVSAFLEIGQEPFLTPAVEQAADDPDGDAGARPAAVALVGEGEDAGHGAVRALAELWVAGADVDWAPLLGGNRRVDLPTYPFQRRRFWLDDLTNPTETVESTETAESTEPTETAVEPASGGAGPVSGAPDGGHEDVARLTALTGPKRAAALRALVGEQAAAVARDSGPVDPALTFKDLGFDSVMIEELARRLAARTGLALGVSTVFDHPTSTALATHLDALMDAGHAPGAAAAPDGRPATGLAVRTGPPLAAPAETGRRAPTEPAAHLTGGPADTGDHGTRPRPAADEPLAVVGMACRYPGGVASADDLWRLVADGAHAAATWPTDRDWAPADQYAKDKDAPAPGGGFLEGAADFDADFFGVSPREALAMDPQQRLLLETSWEALEQAGLDPAGLRSSATGVYVGATTHDYGPRAHHAPDHLTGHLLTGSTPSVISGRVAYTFGFEGPAVTVDTACSSSLVAVHLAGRALRSGECDLALAGGVTVMATPGMFREFGRQGGLAADGRCKPFSAAADGTGWSEGVGVLVLERLSDARRNGHRVLAVVRGSAVNQDGATNGLSAPSGLAQQRVIRAALADAGLGASDVDAVEAHGTGTRLGDPIEAGALLATYGQDRDPRRPLWLGSVKSNVGHAQAAAGVCGLIKMVQALRHGTLPASLHAQDPSPHVDWSSGAVRLLADARDWPDTGRARRAGVSSFGISGTNAHVIIEQAPAAAGPARHRDLPSVVPWVLSGHDEAALRAQAERLAAFVEERQDASAADVGLSLAAGRAALGRRAVVAGASREELLDGVRALARGAGTPGAVPVEGGGTRTVFVFPGQGSQWAGMGVELLAEVPVFAERMGECAAALEPYLGVPLLEALGDAEALERVDVVQPVLWAVMVSLAAVWESFGVRPAAVVGHSQGEIAAAVVAGALSLEDGARVVALRSQAIAAELAGHGGMVAVQRAVAEVEGLLGVYGGRVTVAAVNGPGTTVVSGDVDALDDLMERCEAEGVRARRIPVDYASHSAQVDTVTDRVLADLAPIRPRRAEVPFLSTVTGDWLGDDVPDAAYWIRNLRHRVRFEEAVRELAAGGFDAFVECSAHPVLAGSVTHTLEEAGRDAVVVGSLLLGDGGPRRLLTSLSQVFVHGVPVDWTQPYTGTGARQVALPAYAFQRARYWLGPDTGTGAPDMASAGLVPARHPLLGAVVRTADDERLVLTGRLAEHTHRWLYDHAVDAVPLLPGTALLELAAQAGGHYGTPHIDELTLHAPLLLSAPGDATDLQVVVTADADSPGRATATVHARPADDDPAGTGGTRPPWTHHATAVLGAAPAEDLPAPDWAAAWPPPGATERDLTGLYAGLADDGYSYGPAFQRLARLWETPDGTVYAETGQPGEDGAETADDSGFVLHPALLDAVLHAVVTTAAPGQGLLLPHVFGGVTVHTPGARALRARITRTGGDVRVDLAEPSGRPVATIGALTLSPADPARLTASAGAAARSSFAVAWEPLPLPDDPRPVGRWALLGEDDTGPAGTGLLDALRQAGAVPDTYRHLADLRDALDAGAPAPDVLVWPVPPTDDDTVTAAHAHASAALETAQALLLDDRTATTRLIAVTEGAAGPAPAPDIAAATVWGLLRTAHTETPGRFHLVDTDRDPLSLASLPAVAGGTEPQVALRAGRAHAPRLTRVTPRTADDTAPSLGPEGTVLLTGASGHIGGLLARRMVHEHGVRSLALVSRRGADATRDLAAELTASGCAVTALACDAADHDALRAALDTLRADHTLTAVVHAAGTLDDAAVTTLTPDQLTTVLRPKADAAWNLHDLTREDPLTAFVLLSSVSGVLGGAGQANYAAANAFLDALAVHRADLGLPGQSLAWGLWQQDDRSGGMAAGLDTTDRARLARLGVVPMPEDEALALFDRAVTDPSPLVVPTRLDLRPVRERAARDGVPAMLRGLVRPPARARDDAPFAQRLTALAPDERVGTVLALVRDLASSVLGHASAERVSATRAFRDIGFDSLSSLELRNRLNNATGLRLPAGLLFDHPTATDLAAFLVGELVETAPARETHPEPPTATTGEPLAIVGMACRYPGGVTGPEDLWRLMSDGADGIGAFPADRGWDLDTLHHPDPDHAGTTYTREGGFLHDAGDFDAGFFGISPREALAMDPQQRLLLETSWEALEQAGLDARALHGSRTGVFAGQVYHDYAQPLERVPEHVEGLMMTGGAGSVLSGRVAYTFGFEGPAVTVDTACSSSLVAVHLAGRALRSGECDLALAGGVTVMATPSPLIQFGRQRGLAADGRCKPFSAAADGIAMAEGVGVLVLERLSDARRNGHRVLAVVRGSAVNQDGASNGLTAPNGPSQQRVIRAALADAGLGTSDVDAVEAHGTGTSLGDPIEAGALLATYGQERDPRLPLWLGSGKSNIGHTQAAAGVAGVIKMVQALRHGTLPASLHAQEPSPHVDWSSGAVRLLADAREWPDTGRARRAGVSSFGISGTNAHLVLEQAPDPVPAEEERRELPVVPWVLSGHDEAALRAQAERLAAFAGTQPGTSPTEIGAALVTGRAVLGRRAVVAGASRQELLDGVRALARGAGAPGVVPVEGDGARTVFVFPGQGSQWVGMAAELLAEVPVFAERMGECATALEPYLGVPLPEALGDAEALDRVDIVQPVLWAVMVSLAAVWESFGVRPAAVVGHSQGEIAAAVVAGALSLEDGARVVALRSRAIAAELAGHGGMAAVAAPENEVRRLMDGLTDTVSVAAVNGPTATVVSGTPEGLDALRSRCEDGGVRFRRVAVDYASHSGQVDALTDRVLADLAPIRPRRAEVPFLSTVTGDWLGDDVPDAAYWIRNLRHRVRFEEAVRALAAGGFDAFVECSPHPVLTAAVQETLETTGHEAAVTGTLARDDGGARRLFTSLGAAFAHGVPVDWTRAFTATGARHVDLPTYAFQRARYWWDPAALRRPTAPRDHTTAADDTTFWTAVESGDTESLARTLDIDGACLGPVLPALRTWRRDRKATAAVDSWRYHVRWMPASLPDSPLLTGTWLLAVPAGAATAAACADTVAAAVRDHGGDVTTLTLEPTATRRDIAGRLPEEPVAGVLSLLSLADDDATDDDATDDDATDDDATGDGVPRTGLTTTVALLQALGDTATTGPLWCLTHDTITATAQDTRADRDGAAAQHLVWGLGRIAALEHPERFGGLIDLPARPDARTGRLLAAVLTGTTGEDQVALRPSGALVRRLTRAVAADRPAWRPRGTVLVTGGTGGLGARTARHLARSGARHLLLAGRRGPDAPGAAELRAELEATGVRVTLAACDVGDRDDLARLLASVPDDCPLTAVVHTAAVLDDAVIERLTPDRIDEVLRVKADGAWNLHLLTRDTDLDAFVLFSSLAGTLGASGQGNYAPGNAYLDGLAAQRHALGLPATSIAWSIWDERGMAHGDGIEETAGRHGLPVMDPDLAASAVTATAGDHEPTVMIADVEWERYHVAYTATRPSPFLADLPETRRLAATSEPARAAAPAPDDLAARVTALRDPADQQAALLTLVRAQAAEVLGHPGPDAVEPATAYRDLGFDSVTAVELRNRLNRVTGLRLASTVVFDHPNARALAAHLRDELLGDAPHTDPAPPPAPAAAADRDDPIAVVGMSCRFPGDVRSPQDLWRLLSDGGDAITPFPADRGWDLDTLASDGPGRTGTSSAREGGFLHDAGDFDAGFFGVSPREALAMDPQQRLLLETSWEALEQAGIDPTSLHGTSTAVFTGTNGGDYLAVSPDVPEETAGYVATGNIGSVLSGRVAYTLGLEGPAVTVDTACSSSLVALHLAVRSLRQGECDLALTGGVTVMSTPGVFTEFTRQGGLAPDGRSKAFGDGADGAGFAEGVGVLVVERLSDARRNGHRVLAVVRGTAVNQDGASNGLSAPSGPAQQRVIRAALADARLTTSDVDVVEAHGTGTTLGDPIEAGALLATYGQDRDPRRPLWLGSVKSNIGHTQAAAGVAGVIKTVLALRHSALPPTLHADEPSTHVDWSSGTVRLLTEPRDWPDTGRPRRAGVSSFGVSGTNAHVILEQGPDIAVPYDAVTRDGAPAPWTLSASTDAALRDQARRLLPLADGATPADDIGHALATTRAVLGHRAVVLGTDRAELTGALADLAEGRASHRVVHGAATPADDRVVLVFPGQGSQWAGMGVELLAEVPVFAERMGECATALEPYLGVPLLEALGDAEALERVDVVQPVLWAVMVSLAAVWESFGVRPSAVVGHSQGEIAAAVVAGALSLEDGARVVALRSRAIAAELAGHGGMVAVQRAVAEVEGLLDVYGGRVTVAAVNGPGTTVVSGDVDALDDLIERCDAEGVRARRIPVDYASHSAQVENIRGHVEEAASRVVPHPANVPFYSTVTGGDLGRTELDAAYWYHNLRRPVRFEETVRALLDAGFRRFVEVGAHPVLTTAVQATAEDNGTDVTVTGTLRRDEGGRARLLRSLAEAYVTGVPVRWARSYDGLPVRRVDLPTYAFQRKRYWVADTAHPKAGAGHRDGAQATGHPLLGSAVELPGTGGLLLTGRLSARDQPWLRDHAVRGRVVVPGTALLDMVLRAADEAGCDRVDELTLETPLVLTEAGTTHVQVLVNAAADDGSRAVDVHARHHDAPSDAWVRHARAVLVRGAEHERPAGPQTWPPADGRRVEITGLYERLAERGLGYGPAFRGLTDVWRGPDGTVHAEAALPEGDPTGFGIHPALLDAALHAWSACADDEDTVRLPFLWTGATLHATGATRLRVLLTPTAEDAFSVRVTDTAGLPVLSADGLLTRPLNEARFPAPAAGDSAATYRVAWTAVPVPAHHGAPPALAVLGRPSADLPAPAPAHAGCADLAELARHLTREGLTAPGHVLVDLRTDVGAEDGDDIAACAERTTRHALELVQGWLADARFATSRLVLVTRGAVPAGDGEPVDHLAAAPVWGLVRSAQTEHPGCFVLLDVLGDPAAGDRAEESDTVLRALSTDEPQLVVRGTDVLVPRLVHEESVPAPVEAPVPAPDPTAPHGPAPRITDRDPERRVPAGERLLTHAGNGTLEGITWAPAPEIRTDRPLGEREVRVAIHAVGLNFRDVLIPLGMYPDAENALMGSEGAGVVTGVGAGVTTVAVGDRVMGVWQGGFRSTVVVDERVVVGVPEGWSFVVAASVPVAFVTAFYALVDVAGVRAGESVLVHAAAGGVGMAAVQVARWLGAEVFATASEAKWGAVRELGVPEERIASSRSAEFAERFGAGVDVVVDSLAGELVDASLGLVRPGGRFVELGKADVRDPAEVAAAHDGVMYRAFDLVEAGPERLGAI</sequence>
<dbReference type="FunFam" id="1.10.1200.10:FF:000007">
    <property type="entry name" value="Probable polyketide synthase pks17"/>
    <property type="match status" value="2"/>
</dbReference>
<feature type="region of interest" description="N-terminal hotdog fold" evidence="9">
    <location>
        <begin position="2006"/>
        <end position="2139"/>
    </location>
</feature>
<dbReference type="InterPro" id="IPR013149">
    <property type="entry name" value="ADH-like_C"/>
</dbReference>
<evidence type="ECO:0000259" key="12">
    <source>
        <dbReference type="PROSITE" id="PS52004"/>
    </source>
</evidence>
<dbReference type="CDD" id="cd00833">
    <property type="entry name" value="PKS"/>
    <property type="match status" value="4"/>
</dbReference>
<evidence type="ECO:0000256" key="9">
    <source>
        <dbReference type="PROSITE-ProRule" id="PRU01363"/>
    </source>
</evidence>
<feature type="domain" description="Carrier" evidence="11">
    <location>
        <begin position="4335"/>
        <end position="4410"/>
    </location>
</feature>
<feature type="region of interest" description="Disordered" evidence="10">
    <location>
        <begin position="2100"/>
        <end position="2119"/>
    </location>
</feature>
<dbReference type="InterPro" id="IPR020843">
    <property type="entry name" value="ER"/>
</dbReference>
<dbReference type="InterPro" id="IPR014030">
    <property type="entry name" value="Ketoacyl_synth_N"/>
</dbReference>
<dbReference type="CDD" id="cd08956">
    <property type="entry name" value="KR_3_FAS_SDR_x"/>
    <property type="match status" value="1"/>
</dbReference>